<dbReference type="PROSITE" id="PS00189">
    <property type="entry name" value="LIPOYL"/>
    <property type="match status" value="2"/>
</dbReference>
<evidence type="ECO:0000259" key="12">
    <source>
        <dbReference type="PROSITE" id="PS51826"/>
    </source>
</evidence>
<dbReference type="InterPro" id="IPR004167">
    <property type="entry name" value="PSBD"/>
</dbReference>
<feature type="domain" description="Lipoyl-binding" evidence="11">
    <location>
        <begin position="2"/>
        <end position="75"/>
    </location>
</feature>
<dbReference type="InterPro" id="IPR023213">
    <property type="entry name" value="CAT-like_dom_sf"/>
</dbReference>
<dbReference type="KEGG" id="brb:EH207_14040"/>
<dbReference type="InterPro" id="IPR011053">
    <property type="entry name" value="Single_hybrid_motif"/>
</dbReference>
<dbReference type="InterPro" id="IPR003016">
    <property type="entry name" value="2-oxoA_DH_lipoyl-BS"/>
</dbReference>
<feature type="region of interest" description="Disordered" evidence="10">
    <location>
        <begin position="84"/>
        <end position="110"/>
    </location>
</feature>
<feature type="region of interest" description="Disordered" evidence="10">
    <location>
        <begin position="188"/>
        <end position="212"/>
    </location>
</feature>
<evidence type="ECO:0000256" key="5">
    <source>
        <dbReference type="ARBA" id="ARBA00022823"/>
    </source>
</evidence>
<feature type="domain" description="Peripheral subunit-binding (PSBD)" evidence="12">
    <location>
        <begin position="225"/>
        <end position="262"/>
    </location>
</feature>
<evidence type="ECO:0000256" key="3">
    <source>
        <dbReference type="ARBA" id="ARBA00022679"/>
    </source>
</evidence>
<dbReference type="PROSITE" id="PS51826">
    <property type="entry name" value="PSBD"/>
    <property type="match status" value="1"/>
</dbReference>
<keyword evidence="6 9" id="KW-0012">Acyltransferase</keyword>
<evidence type="ECO:0000313" key="13">
    <source>
        <dbReference type="EMBL" id="QCR09540.1"/>
    </source>
</evidence>
<dbReference type="EMBL" id="CP034035">
    <property type="protein sequence ID" value="QCR09540.1"/>
    <property type="molecule type" value="Genomic_DNA"/>
</dbReference>
<accession>A0A4P8QVH5</accession>
<protein>
    <recommendedName>
        <fullName evidence="9">Acetyltransferase component of pyruvate dehydrogenase complex</fullName>
        <ecNumber evidence="9">2.3.1.12</ecNumber>
    </recommendedName>
</protein>
<dbReference type="InterPro" id="IPR001078">
    <property type="entry name" value="2-oxoacid_DH_actylTfrase"/>
</dbReference>
<keyword evidence="5 9" id="KW-0450">Lipoyl</keyword>
<evidence type="ECO:0000256" key="9">
    <source>
        <dbReference type="RuleBase" id="RU361137"/>
    </source>
</evidence>
<evidence type="ECO:0000256" key="7">
    <source>
        <dbReference type="ARBA" id="ARBA00025211"/>
    </source>
</evidence>
<proteinExistence type="inferred from homology"/>
<dbReference type="SUPFAM" id="SSF47005">
    <property type="entry name" value="Peripheral subunit-binding domain of 2-oxo acid dehydrogenase complex"/>
    <property type="match status" value="1"/>
</dbReference>
<dbReference type="Pfam" id="PF00198">
    <property type="entry name" value="2-oxoacid_dh"/>
    <property type="match status" value="1"/>
</dbReference>
<sequence>MAIEINVPDIGADEVEVTEVMVKVGDKVEAEQSLITVEGDKASMEVPSPQAGVVKEIKVAVGDKVETGKLIMIFDSADGAAEAAPVQAEEGKKDEAKPAAAASASKEVEVPDIGADEVEVTEVLVKVGDSVEAEQSLITVEGDKASMEVPAPFAGKVKEIKVSTGDKVKTGSLIMVFEVEGAAPAAAPAAKQETAAPAKKEEKAAAPAAKAESKGEFAENDAYVHATPLIRRLAREFGVNLAKVKGSGRKGRILREDVQAYVKEAVKRAESASTSTGGGLPGMLPWPKVDFSKFGEIEEIELGRIQKISGANLSRNWVMIPHVTHFDKADITDLEAFRKQQNVEAEKKKLEVKITPVVFIMKAVAYALEQMPRFNSSLSEDAQKLTLKKYINVGVAVDTPNGLVVPVFRDVNKKGIIELSRELMEVSKKARAGKLTAGDMQGGCFTISSLGGLGTTAFTPIVNAPEVAILGVSKSSTEPVWNGKEFTPRLMLPLSLSFDHRVIDGADGARFITIINNMLSDIRRLVM</sequence>
<dbReference type="FunFam" id="2.40.50.100:FF:000009">
    <property type="entry name" value="Acetyltransferase component of pyruvate dehydrogenase complex"/>
    <property type="match status" value="2"/>
</dbReference>
<dbReference type="AlphaFoldDB" id="A0A4P8QVH5"/>
<dbReference type="Gene3D" id="4.10.320.10">
    <property type="entry name" value="E3-binding domain"/>
    <property type="match status" value="1"/>
</dbReference>
<dbReference type="PANTHER" id="PTHR43178">
    <property type="entry name" value="DIHYDROLIPOAMIDE ACETYLTRANSFERASE COMPONENT OF PYRUVATE DEHYDROGENASE COMPLEX"/>
    <property type="match status" value="1"/>
</dbReference>
<keyword evidence="4" id="KW-0677">Repeat</keyword>
<comment type="similarity">
    <text evidence="1 9">Belongs to the 2-oxoacid dehydrogenase family.</text>
</comment>
<dbReference type="GO" id="GO:0045254">
    <property type="term" value="C:pyruvate dehydrogenase complex"/>
    <property type="evidence" value="ECO:0007669"/>
    <property type="project" value="UniProtKB-UniRule"/>
</dbReference>
<dbReference type="FunFam" id="3.30.559.10:FF:000004">
    <property type="entry name" value="Acetyltransferase component of pyruvate dehydrogenase complex"/>
    <property type="match status" value="1"/>
</dbReference>
<keyword evidence="13" id="KW-0670">Pyruvate</keyword>
<dbReference type="GO" id="GO:0005737">
    <property type="term" value="C:cytoplasm"/>
    <property type="evidence" value="ECO:0007669"/>
    <property type="project" value="TreeGrafter"/>
</dbReference>
<dbReference type="NCBIfam" id="NF008814">
    <property type="entry name" value="PRK11854.1"/>
    <property type="match status" value="1"/>
</dbReference>
<dbReference type="Proteomes" id="UP000299580">
    <property type="component" value="Chromosome"/>
</dbReference>
<comment type="subunit">
    <text evidence="2 9">Forms a 24-polypeptide structural core with octahedral symmetry.</text>
</comment>
<evidence type="ECO:0000256" key="2">
    <source>
        <dbReference type="ARBA" id="ARBA00011484"/>
    </source>
</evidence>
<name>A0A4P8QVH5_9GAMM</name>
<comment type="function">
    <text evidence="7">The pyruvate dehydrogenase complex catalyzes the overall conversion of pyruvate to acetyl-CoA and CO(2). It contains multiple copies of three enzymatic components: pyruvate dehydrogenase (E1), dihydrolipoamide acetyltransferase (E2) and lipoamide dehydrogenase (E3).</text>
</comment>
<feature type="domain" description="Lipoyl-binding" evidence="11">
    <location>
        <begin position="105"/>
        <end position="178"/>
    </location>
</feature>
<dbReference type="SUPFAM" id="SSF52777">
    <property type="entry name" value="CoA-dependent acyltransferases"/>
    <property type="match status" value="1"/>
</dbReference>
<dbReference type="GO" id="GO:0004742">
    <property type="term" value="F:dihydrolipoyllysine-residue acetyltransferase activity"/>
    <property type="evidence" value="ECO:0007669"/>
    <property type="project" value="UniProtKB-UniRule"/>
</dbReference>
<dbReference type="SUPFAM" id="SSF51230">
    <property type="entry name" value="Single hybrid motif"/>
    <property type="match status" value="2"/>
</dbReference>
<dbReference type="InterPro" id="IPR036625">
    <property type="entry name" value="E3-bd_dom_sf"/>
</dbReference>
<dbReference type="Pfam" id="PF00364">
    <property type="entry name" value="Biotin_lipoyl"/>
    <property type="match status" value="2"/>
</dbReference>
<dbReference type="PANTHER" id="PTHR43178:SF2">
    <property type="entry name" value="DIHYDROLIPOYLLYSINE-RESIDUE ACETYLTRANSFERASE COMPONENT OF PYRUVATE DEHYDROGENASE COMPLEX"/>
    <property type="match status" value="1"/>
</dbReference>
<dbReference type="InterPro" id="IPR000089">
    <property type="entry name" value="Biotin_lipoyl"/>
</dbReference>
<dbReference type="GO" id="GO:0031405">
    <property type="term" value="F:lipoic acid binding"/>
    <property type="evidence" value="ECO:0007669"/>
    <property type="project" value="TreeGrafter"/>
</dbReference>
<evidence type="ECO:0000256" key="6">
    <source>
        <dbReference type="ARBA" id="ARBA00023315"/>
    </source>
</evidence>
<dbReference type="InterPro" id="IPR050743">
    <property type="entry name" value="2-oxoacid_DH_E2_comp"/>
</dbReference>
<keyword evidence="3 9" id="KW-0808">Transferase</keyword>
<evidence type="ECO:0000256" key="4">
    <source>
        <dbReference type="ARBA" id="ARBA00022737"/>
    </source>
</evidence>
<dbReference type="RefSeq" id="WP_137714546.1">
    <property type="nucleotide sequence ID" value="NZ_CP034035.1"/>
</dbReference>
<reference evidence="13 14" key="1">
    <citation type="submission" date="2018-11" db="EMBL/GenBank/DDBJ databases">
        <title>Genome sequences of Brenneria nigrifluens and Brenneria rubrifaciens.</title>
        <authorList>
            <person name="Poret-Peterson A.T."/>
            <person name="McClean A.E."/>
            <person name="Kluepfel D.A."/>
        </authorList>
    </citation>
    <scope>NUCLEOTIDE SEQUENCE [LARGE SCALE GENOMIC DNA]</scope>
    <source>
        <strain evidence="13 14">6D370</strain>
    </source>
</reference>
<dbReference type="GO" id="GO:0006086">
    <property type="term" value="P:pyruvate decarboxylation to acetyl-CoA"/>
    <property type="evidence" value="ECO:0007669"/>
    <property type="project" value="UniProtKB-UniRule"/>
</dbReference>
<dbReference type="PROSITE" id="PS50968">
    <property type="entry name" value="BIOTINYL_LIPOYL"/>
    <property type="match status" value="2"/>
</dbReference>
<dbReference type="Pfam" id="PF02817">
    <property type="entry name" value="E3_binding"/>
    <property type="match status" value="1"/>
</dbReference>
<gene>
    <name evidence="13" type="ORF">EH207_14040</name>
</gene>
<dbReference type="OrthoDB" id="9805770at2"/>
<evidence type="ECO:0000259" key="11">
    <source>
        <dbReference type="PROSITE" id="PS50968"/>
    </source>
</evidence>
<evidence type="ECO:0000313" key="14">
    <source>
        <dbReference type="Proteomes" id="UP000299580"/>
    </source>
</evidence>
<organism evidence="13 14">
    <name type="scientific">Brenneria rubrifaciens</name>
    <dbReference type="NCBI Taxonomy" id="55213"/>
    <lineage>
        <taxon>Bacteria</taxon>
        <taxon>Pseudomonadati</taxon>
        <taxon>Pseudomonadota</taxon>
        <taxon>Gammaproteobacteria</taxon>
        <taxon>Enterobacterales</taxon>
        <taxon>Pectobacteriaceae</taxon>
        <taxon>Brenneria</taxon>
    </lineage>
</organism>
<dbReference type="Gene3D" id="2.40.50.100">
    <property type="match status" value="2"/>
</dbReference>
<dbReference type="CDD" id="cd06849">
    <property type="entry name" value="lipoyl_domain"/>
    <property type="match status" value="2"/>
</dbReference>
<dbReference type="FunFam" id="4.10.320.10:FF:000003">
    <property type="entry name" value="Acetyltransferase component of pyruvate dehydrogenase complex"/>
    <property type="match status" value="1"/>
</dbReference>
<evidence type="ECO:0000256" key="8">
    <source>
        <dbReference type="ARBA" id="ARBA00048370"/>
    </source>
</evidence>
<dbReference type="Gene3D" id="3.30.559.10">
    <property type="entry name" value="Chloramphenicol acetyltransferase-like domain"/>
    <property type="match status" value="1"/>
</dbReference>
<evidence type="ECO:0000256" key="1">
    <source>
        <dbReference type="ARBA" id="ARBA00007317"/>
    </source>
</evidence>
<dbReference type="EC" id="2.3.1.12" evidence="9"/>
<comment type="cofactor">
    <cofactor evidence="9">
        <name>(R)-lipoate</name>
        <dbReference type="ChEBI" id="CHEBI:83088"/>
    </cofactor>
    <text evidence="9">Binds 2 lipoyl cofactors covalently.</text>
</comment>
<dbReference type="NCBIfam" id="TIGR01348">
    <property type="entry name" value="PDHac_trf_long"/>
    <property type="match status" value="1"/>
</dbReference>
<keyword evidence="14" id="KW-1185">Reference proteome</keyword>
<evidence type="ECO:0000256" key="10">
    <source>
        <dbReference type="SAM" id="MobiDB-lite"/>
    </source>
</evidence>
<feature type="compositionally biased region" description="Low complexity" evidence="10">
    <location>
        <begin position="188"/>
        <end position="197"/>
    </location>
</feature>
<dbReference type="InterPro" id="IPR006256">
    <property type="entry name" value="AcTrfase_Pyrv_DH_cplx"/>
</dbReference>
<comment type="catalytic activity">
    <reaction evidence="8 9">
        <text>N(6)-[(R)-dihydrolipoyl]-L-lysyl-[protein] + acetyl-CoA = N(6)-[(R)-S(8)-acetyldihydrolipoyl]-L-lysyl-[protein] + CoA</text>
        <dbReference type="Rhea" id="RHEA:17017"/>
        <dbReference type="Rhea" id="RHEA-COMP:10475"/>
        <dbReference type="Rhea" id="RHEA-COMP:10478"/>
        <dbReference type="ChEBI" id="CHEBI:57287"/>
        <dbReference type="ChEBI" id="CHEBI:57288"/>
        <dbReference type="ChEBI" id="CHEBI:83100"/>
        <dbReference type="ChEBI" id="CHEBI:83111"/>
        <dbReference type="EC" id="2.3.1.12"/>
    </reaction>
</comment>